<evidence type="ECO:0000259" key="13">
    <source>
        <dbReference type="PROSITE" id="PS50006"/>
    </source>
</evidence>
<dbReference type="EMBL" id="LODT01000037">
    <property type="protein sequence ID" value="KYQ90714.1"/>
    <property type="molecule type" value="Genomic_DNA"/>
</dbReference>
<organism evidence="15 16">
    <name type="scientific">Tieghemostelium lacteum</name>
    <name type="common">Slime mold</name>
    <name type="synonym">Dictyostelium lacteum</name>
    <dbReference type="NCBI Taxonomy" id="361077"/>
    <lineage>
        <taxon>Eukaryota</taxon>
        <taxon>Amoebozoa</taxon>
        <taxon>Evosea</taxon>
        <taxon>Eumycetozoa</taxon>
        <taxon>Dictyostelia</taxon>
        <taxon>Dictyosteliales</taxon>
        <taxon>Raperosteliaceae</taxon>
        <taxon>Tieghemostelium</taxon>
    </lineage>
</organism>
<dbReference type="AlphaFoldDB" id="A0A151ZA17"/>
<dbReference type="Pfam" id="PF16589">
    <property type="entry name" value="BRCT_2"/>
    <property type="match status" value="1"/>
</dbReference>
<feature type="compositionally biased region" description="Basic and acidic residues" evidence="12">
    <location>
        <begin position="432"/>
        <end position="449"/>
    </location>
</feature>
<comment type="caution">
    <text evidence="15">The sequence shown here is derived from an EMBL/GenBank/DDBJ whole genome shotgun (WGS) entry which is preliminary data.</text>
</comment>
<dbReference type="Pfam" id="PF00533">
    <property type="entry name" value="BRCT"/>
    <property type="match status" value="1"/>
</dbReference>
<dbReference type="GO" id="GO:0005694">
    <property type="term" value="C:chromosome"/>
    <property type="evidence" value="ECO:0007669"/>
    <property type="project" value="UniProtKB-SubCell"/>
</dbReference>
<feature type="compositionally biased region" description="Polar residues" evidence="12">
    <location>
        <begin position="346"/>
        <end position="362"/>
    </location>
</feature>
<dbReference type="PROSITE" id="PS50172">
    <property type="entry name" value="BRCT"/>
    <property type="match status" value="2"/>
</dbReference>
<dbReference type="InterPro" id="IPR000253">
    <property type="entry name" value="FHA_dom"/>
</dbReference>
<feature type="domain" description="BRCT" evidence="14">
    <location>
        <begin position="668"/>
        <end position="728"/>
    </location>
</feature>
<accession>A0A151ZA17</accession>
<feature type="domain" description="FHA" evidence="13">
    <location>
        <begin position="34"/>
        <end position="84"/>
    </location>
</feature>
<keyword evidence="11" id="KW-0131">Cell cycle</keyword>
<dbReference type="InterPro" id="IPR036420">
    <property type="entry name" value="BRCT_dom_sf"/>
</dbReference>
<dbReference type="Gene3D" id="3.40.50.10190">
    <property type="entry name" value="BRCT domain"/>
    <property type="match status" value="2"/>
</dbReference>
<evidence type="ECO:0000256" key="5">
    <source>
        <dbReference type="ARBA" id="ARBA00022499"/>
    </source>
</evidence>
<dbReference type="GO" id="GO:0005634">
    <property type="term" value="C:nucleus"/>
    <property type="evidence" value="ECO:0007669"/>
    <property type="project" value="UniProtKB-SubCell"/>
</dbReference>
<dbReference type="Proteomes" id="UP000076078">
    <property type="component" value="Unassembled WGS sequence"/>
</dbReference>
<proteinExistence type="predicted"/>
<dbReference type="SUPFAM" id="SSF49879">
    <property type="entry name" value="SMAD/FHA domain"/>
    <property type="match status" value="1"/>
</dbReference>
<evidence type="ECO:0000256" key="6">
    <source>
        <dbReference type="ARBA" id="ARBA00022737"/>
    </source>
</evidence>
<dbReference type="OMA" id="HAHAPQV"/>
<dbReference type="InParanoid" id="A0A151ZA17"/>
<feature type="domain" description="BRCT" evidence="14">
    <location>
        <begin position="582"/>
        <end position="643"/>
    </location>
</feature>
<dbReference type="PANTHER" id="PTHR23196">
    <property type="entry name" value="PAX TRANSCRIPTION ACTIVATION DOMAIN INTERACTING PROTEIN"/>
    <property type="match status" value="1"/>
</dbReference>
<gene>
    <name evidence="15" type="ORF">DLAC_09349</name>
</gene>
<evidence type="ECO:0000259" key="14">
    <source>
        <dbReference type="PROSITE" id="PS50172"/>
    </source>
</evidence>
<evidence type="ECO:0000256" key="9">
    <source>
        <dbReference type="ARBA" id="ARBA00022990"/>
    </source>
</evidence>
<feature type="compositionally biased region" description="Basic residues" evidence="12">
    <location>
        <begin position="523"/>
        <end position="532"/>
    </location>
</feature>
<evidence type="ECO:0000256" key="11">
    <source>
        <dbReference type="ARBA" id="ARBA00023306"/>
    </source>
</evidence>
<feature type="compositionally biased region" description="Acidic residues" evidence="12">
    <location>
        <begin position="371"/>
        <end position="384"/>
    </location>
</feature>
<feature type="compositionally biased region" description="Polar residues" evidence="12">
    <location>
        <begin position="125"/>
        <end position="143"/>
    </location>
</feature>
<feature type="compositionally biased region" description="Acidic residues" evidence="12">
    <location>
        <begin position="201"/>
        <end position="213"/>
    </location>
</feature>
<dbReference type="InterPro" id="IPR001357">
    <property type="entry name" value="BRCT_dom"/>
</dbReference>
<dbReference type="GO" id="GO:0006974">
    <property type="term" value="P:DNA damage response"/>
    <property type="evidence" value="ECO:0007669"/>
    <property type="project" value="UniProtKB-KW"/>
</dbReference>
<dbReference type="FunCoup" id="A0A151ZA17">
    <property type="interactions" value="738"/>
</dbReference>
<evidence type="ECO:0000256" key="12">
    <source>
        <dbReference type="SAM" id="MobiDB-lite"/>
    </source>
</evidence>
<feature type="compositionally biased region" description="Polar residues" evidence="12">
    <location>
        <begin position="151"/>
        <end position="160"/>
    </location>
</feature>
<sequence>MSSTVIAFQPVLKVKLTSDPIRPHAEFKIKMGKTSVGRAPSNSIYLKGESSVSSYHAQFEFDGKNIELEDLSSLNKTLIQFKQGDKEVQCKPNEKYKLMSGSKISFGSVSCQIQFISIIDSPKQSSAPLPLQTHLSPTSNPPLEQSDDQPIDSNSDPQISTTTTNNNNNKMERDDDENELPQIDELINNTLNKNKRKLEDDDKEQDQEEEEEQEIKITKKKLKLDTLEDQYSPSPKKSQTKSQPKSQKHSIEEVNEDVNMINEPVDEDIQPPIEDKNTSFNNNNNTDFEMKYSDNDNVVLNTSKDDNIRKSVASDQDILLSIKSNSSMGSISAAQPIQLSEDIHNVQPSIKPSLEPNLQSPLRNPKKHEKEEDDTLQKDDDDDETLHKEDDDVLQPLSSIIGRNLKKTPAKNTKSPKLDDELPSSPLPLSNDQKEVNDEVKSTPKEKRSPVLLSPSGKVLDNKGEEIDNVVVKISQNDEVDNKSNNNSVIKPKNTKRKSTAKSKDADKSTDKIPEKPVDKPQKKSSKSRARTKKIEEEVEEEDGEELDDISVDVSLPGDNSKPSIMFSMIDEKTKKGFSKDIVNLGGKIVDSSKKATYLICDEVKRSKKIIECILLGKKIVTTQWLRDSIRDSQWKLEEGYEVHDKIAENEYTFSLQKSLEIARNNCKSKPLFQGHCFYITANCTPPKDFLSDIILLGGGQIISELPIVPSTKYHTIILASDIDRKTLIKNWRSTGFTNIHTGELILMAVLQQHLNLESCLVK</sequence>
<dbReference type="Pfam" id="PF00498">
    <property type="entry name" value="FHA"/>
    <property type="match status" value="1"/>
</dbReference>
<feature type="compositionally biased region" description="Low complexity" evidence="12">
    <location>
        <begin position="229"/>
        <end position="245"/>
    </location>
</feature>
<evidence type="ECO:0000256" key="8">
    <source>
        <dbReference type="ARBA" id="ARBA00022843"/>
    </source>
</evidence>
<protein>
    <recommendedName>
        <fullName evidence="3">Mediator of DNA damage checkpoint protein 1</fullName>
    </recommendedName>
</protein>
<dbReference type="Gene3D" id="2.60.200.20">
    <property type="match status" value="1"/>
</dbReference>
<dbReference type="CDD" id="cd18432">
    <property type="entry name" value="BRCT_PAXIP1_rpt6_like"/>
    <property type="match status" value="1"/>
</dbReference>
<feature type="region of interest" description="Disordered" evidence="12">
    <location>
        <begin position="194"/>
        <end position="291"/>
    </location>
</feature>
<feature type="region of interest" description="Disordered" evidence="12">
    <location>
        <begin position="125"/>
        <end position="181"/>
    </location>
</feature>
<dbReference type="CDD" id="cd22665">
    <property type="entry name" value="FHA_MDC1"/>
    <property type="match status" value="1"/>
</dbReference>
<evidence type="ECO:0000256" key="7">
    <source>
        <dbReference type="ARBA" id="ARBA00022763"/>
    </source>
</evidence>
<keyword evidence="16" id="KW-1185">Reference proteome</keyword>
<dbReference type="SMART" id="SM00292">
    <property type="entry name" value="BRCT"/>
    <property type="match status" value="1"/>
</dbReference>
<evidence type="ECO:0000256" key="2">
    <source>
        <dbReference type="ARBA" id="ARBA00004286"/>
    </source>
</evidence>
<dbReference type="PANTHER" id="PTHR23196:SF1">
    <property type="entry name" value="PAX-INTERACTING PROTEIN 1"/>
    <property type="match status" value="1"/>
</dbReference>
<reference evidence="15 16" key="1">
    <citation type="submission" date="2015-12" db="EMBL/GenBank/DDBJ databases">
        <title>Dictyostelia acquired genes for synthesis and detection of signals that induce cell-type specialization by lateral gene transfer from prokaryotes.</title>
        <authorList>
            <person name="Gloeckner G."/>
            <person name="Schaap P."/>
        </authorList>
    </citation>
    <scope>NUCLEOTIDE SEQUENCE [LARGE SCALE GENOMIC DNA]</scope>
    <source>
        <strain evidence="15 16">TK</strain>
    </source>
</reference>
<keyword evidence="6" id="KW-0677">Repeat</keyword>
<dbReference type="SUPFAM" id="SSF52113">
    <property type="entry name" value="BRCT domain"/>
    <property type="match status" value="2"/>
</dbReference>
<keyword evidence="7" id="KW-0227">DNA damage</keyword>
<evidence type="ECO:0000313" key="16">
    <source>
        <dbReference type="Proteomes" id="UP000076078"/>
    </source>
</evidence>
<dbReference type="PROSITE" id="PS50006">
    <property type="entry name" value="FHA_DOMAIN"/>
    <property type="match status" value="1"/>
</dbReference>
<keyword evidence="8" id="KW-0832">Ubl conjugation</keyword>
<dbReference type="OrthoDB" id="342264at2759"/>
<comment type="subcellular location">
    <subcellularLocation>
        <location evidence="2">Chromosome</location>
    </subcellularLocation>
    <subcellularLocation>
        <location evidence="1">Nucleus</location>
    </subcellularLocation>
</comment>
<keyword evidence="4" id="KW-0158">Chromosome</keyword>
<evidence type="ECO:0000256" key="10">
    <source>
        <dbReference type="ARBA" id="ARBA00023242"/>
    </source>
</evidence>
<evidence type="ECO:0000256" key="3">
    <source>
        <dbReference type="ARBA" id="ARBA00015014"/>
    </source>
</evidence>
<dbReference type="InterPro" id="IPR051579">
    <property type="entry name" value="DDR_Transcriptional_Reg"/>
</dbReference>
<dbReference type="SMART" id="SM00240">
    <property type="entry name" value="FHA"/>
    <property type="match status" value="1"/>
</dbReference>
<evidence type="ECO:0000256" key="4">
    <source>
        <dbReference type="ARBA" id="ARBA00022454"/>
    </source>
</evidence>
<feature type="compositionally biased region" description="Acidic residues" evidence="12">
    <location>
        <begin position="537"/>
        <end position="551"/>
    </location>
</feature>
<keyword evidence="5" id="KW-1017">Isopeptide bond</keyword>
<feature type="region of interest" description="Disordered" evidence="12">
    <location>
        <begin position="342"/>
        <end position="555"/>
    </location>
</feature>
<name>A0A151ZA17_TIELA</name>
<keyword evidence="10" id="KW-0539">Nucleus</keyword>
<keyword evidence="9" id="KW-0007">Acetylation</keyword>
<evidence type="ECO:0000313" key="15">
    <source>
        <dbReference type="EMBL" id="KYQ90714.1"/>
    </source>
</evidence>
<dbReference type="InterPro" id="IPR008984">
    <property type="entry name" value="SMAD_FHA_dom_sf"/>
</dbReference>
<evidence type="ECO:0000256" key="1">
    <source>
        <dbReference type="ARBA" id="ARBA00004123"/>
    </source>
</evidence>
<feature type="compositionally biased region" description="Basic and acidic residues" evidence="12">
    <location>
        <begin position="502"/>
        <end position="522"/>
    </location>
</feature>
<dbReference type="STRING" id="361077.A0A151ZA17"/>